<gene>
    <name evidence="2" type="ORF">OFUS_LOCUS2401</name>
</gene>
<name>A0A8S4N2E4_OWEFU</name>
<proteinExistence type="predicted"/>
<accession>A0A8S4N2E4</accession>
<protein>
    <submittedName>
        <fullName evidence="2">Uncharacterized protein</fullName>
    </submittedName>
</protein>
<evidence type="ECO:0000313" key="2">
    <source>
        <dbReference type="EMBL" id="CAH1775045.1"/>
    </source>
</evidence>
<feature type="signal peptide" evidence="1">
    <location>
        <begin position="1"/>
        <end position="23"/>
    </location>
</feature>
<evidence type="ECO:0000313" key="3">
    <source>
        <dbReference type="Proteomes" id="UP000749559"/>
    </source>
</evidence>
<dbReference type="Proteomes" id="UP000749559">
    <property type="component" value="Unassembled WGS sequence"/>
</dbReference>
<sequence>YFQNKVFLLHLAIVTSLCVIGNGAPTASAKPVSVTKSISVTTDEPIKEYTKDDKAKGEPASPLQSAYFAEIQKSMRALPNENNIKLAMGYCFLRQCSHLLKCSNMILGYEIWKAQNIRPVTLLTSVGPLTAYCSNGDCSTVIEDYERWREENGYGVDGGRWG</sequence>
<dbReference type="EMBL" id="CAIIXF020000001">
    <property type="protein sequence ID" value="CAH1775045.1"/>
    <property type="molecule type" value="Genomic_DNA"/>
</dbReference>
<feature type="chain" id="PRO_5035724564" evidence="1">
    <location>
        <begin position="24"/>
        <end position="162"/>
    </location>
</feature>
<keyword evidence="1" id="KW-0732">Signal</keyword>
<dbReference type="AlphaFoldDB" id="A0A8S4N2E4"/>
<reference evidence="2" key="1">
    <citation type="submission" date="2022-03" db="EMBL/GenBank/DDBJ databases">
        <authorList>
            <person name="Martin C."/>
        </authorList>
    </citation>
    <scope>NUCLEOTIDE SEQUENCE</scope>
</reference>
<feature type="non-terminal residue" evidence="2">
    <location>
        <position position="1"/>
    </location>
</feature>
<comment type="caution">
    <text evidence="2">The sequence shown here is derived from an EMBL/GenBank/DDBJ whole genome shotgun (WGS) entry which is preliminary data.</text>
</comment>
<organism evidence="2 3">
    <name type="scientific">Owenia fusiformis</name>
    <name type="common">Polychaete worm</name>
    <dbReference type="NCBI Taxonomy" id="6347"/>
    <lineage>
        <taxon>Eukaryota</taxon>
        <taxon>Metazoa</taxon>
        <taxon>Spiralia</taxon>
        <taxon>Lophotrochozoa</taxon>
        <taxon>Annelida</taxon>
        <taxon>Polychaeta</taxon>
        <taxon>Sedentaria</taxon>
        <taxon>Canalipalpata</taxon>
        <taxon>Sabellida</taxon>
        <taxon>Oweniida</taxon>
        <taxon>Oweniidae</taxon>
        <taxon>Owenia</taxon>
    </lineage>
</organism>
<keyword evidence="3" id="KW-1185">Reference proteome</keyword>
<evidence type="ECO:0000256" key="1">
    <source>
        <dbReference type="SAM" id="SignalP"/>
    </source>
</evidence>